<evidence type="ECO:0000313" key="2">
    <source>
        <dbReference type="Proteomes" id="UP001497535"/>
    </source>
</evidence>
<gene>
    <name evidence="1" type="ORF">MENTE1834_LOCUS22057</name>
</gene>
<organism evidence="1 2">
    <name type="scientific">Meloidogyne enterolobii</name>
    <name type="common">Root-knot nematode worm</name>
    <name type="synonym">Meloidogyne mayaguensis</name>
    <dbReference type="NCBI Taxonomy" id="390850"/>
    <lineage>
        <taxon>Eukaryota</taxon>
        <taxon>Metazoa</taxon>
        <taxon>Ecdysozoa</taxon>
        <taxon>Nematoda</taxon>
        <taxon>Chromadorea</taxon>
        <taxon>Rhabditida</taxon>
        <taxon>Tylenchina</taxon>
        <taxon>Tylenchomorpha</taxon>
        <taxon>Tylenchoidea</taxon>
        <taxon>Meloidogynidae</taxon>
        <taxon>Meloidogyninae</taxon>
        <taxon>Meloidogyne</taxon>
    </lineage>
</organism>
<dbReference type="Proteomes" id="UP001497535">
    <property type="component" value="Unassembled WGS sequence"/>
</dbReference>
<keyword evidence="2" id="KW-1185">Reference proteome</keyword>
<proteinExistence type="predicted"/>
<dbReference type="EMBL" id="CAVMJV010000027">
    <property type="protein sequence ID" value="CAK5075265.1"/>
    <property type="molecule type" value="Genomic_DNA"/>
</dbReference>
<evidence type="ECO:0000313" key="1">
    <source>
        <dbReference type="EMBL" id="CAK5075265.1"/>
    </source>
</evidence>
<comment type="caution">
    <text evidence="1">The sequence shown here is derived from an EMBL/GenBank/DDBJ whole genome shotgun (WGS) entry which is preliminary data.</text>
</comment>
<accession>A0ACB0ZAJ1</accession>
<reference evidence="1" key="1">
    <citation type="submission" date="2023-11" db="EMBL/GenBank/DDBJ databases">
        <authorList>
            <person name="Poullet M."/>
        </authorList>
    </citation>
    <scope>NUCLEOTIDE SEQUENCE</scope>
    <source>
        <strain evidence="1">E1834</strain>
    </source>
</reference>
<name>A0ACB0ZAJ1_MELEN</name>
<protein>
    <submittedName>
        <fullName evidence="1">Uncharacterized protein</fullName>
    </submittedName>
</protein>
<sequence>MCSFIKEENNENNNSDNENNFVDLREEHLMEFEEQFLRFCVQRKRCLALAVNSTPPPINENNNQNNLKNKNFCFVGLFAFEDAPLNIKYLNKLDKLIENGPKMIFIGDEHPALLIAKIMELNEKRPQKLINNNIFNNCPFIGNGTAKIENSENNMERGNNENNKVNCLKYA</sequence>